<gene>
    <name evidence="4" type="primary">LOC117573894</name>
</gene>
<feature type="compositionally biased region" description="Low complexity" evidence="1">
    <location>
        <begin position="250"/>
        <end position="260"/>
    </location>
</feature>
<sequence>MYLQAIVQFTIAFRSGKIESTFGDFDNIKREQQIQFKDMNETRRTIGGLALPALLLTLLLLFVSQTECRAAGETENESDIASLPPDVDNVELHRVKLVNGVMTEDHPIVMYKEDFVNEDYDPTQSETKAKPTRKYKQLKRMRHHYSTAEKIRFDVLPETPIFVDDADDSGADNFEAASLLEPSKQETLQKYPKKYHSRQRRQAYYYNRNHYYVQPYQYPPSPAPYYLPVATPNQYQHSQVEGKKPKYRGKQPPWQTKPTKPNMPTDIGTRLGEPDENSLFHDSNPANADFSVFNQPRPAADTPRPSSSNRQTPTTRPPFGGFQSPPESPVEQPPRWEPSPQRRPATNRPTTSAPAASRRNTPRVSSCVWAIVNCCSQGNSEIHYNCFEEFDCHGAFWGVNPCADNVRDGTIVSLTRSFSTGPPSQRQYLPI</sequence>
<dbReference type="OrthoDB" id="6350087at2759"/>
<protein>
    <submittedName>
        <fullName evidence="4">Uncharacterized protein LOC117573894 isoform X1</fullName>
    </submittedName>
</protein>
<keyword evidence="3" id="KW-1185">Reference proteome</keyword>
<feature type="compositionally biased region" description="Polar residues" evidence="1">
    <location>
        <begin position="347"/>
        <end position="360"/>
    </location>
</feature>
<dbReference type="Proteomes" id="UP000515160">
    <property type="component" value="Chromosome 2R"/>
</dbReference>
<reference evidence="4" key="1">
    <citation type="submission" date="2025-08" db="UniProtKB">
        <authorList>
            <consortium name="RefSeq"/>
        </authorList>
    </citation>
    <scope>IDENTIFICATION</scope>
    <source>
        <strain evidence="4">15112-1751.03</strain>
        <tissue evidence="4">Whole Adult</tissue>
    </source>
</reference>
<dbReference type="AlphaFoldDB" id="A0A9C6TBQ4"/>
<feature type="compositionally biased region" description="Polar residues" evidence="1">
    <location>
        <begin position="304"/>
        <end position="314"/>
    </location>
</feature>
<keyword evidence="2" id="KW-1133">Transmembrane helix</keyword>
<feature type="compositionally biased region" description="Pro residues" evidence="1">
    <location>
        <begin position="326"/>
        <end position="337"/>
    </location>
</feature>
<keyword evidence="2" id="KW-0472">Membrane</keyword>
<keyword evidence="2" id="KW-0812">Transmembrane</keyword>
<evidence type="ECO:0000313" key="4">
    <source>
        <dbReference type="RefSeq" id="XP_051863093.1"/>
    </source>
</evidence>
<evidence type="ECO:0000256" key="2">
    <source>
        <dbReference type="SAM" id="Phobius"/>
    </source>
</evidence>
<name>A0A9C6TBQ4_DROAB</name>
<feature type="region of interest" description="Disordered" evidence="1">
    <location>
        <begin position="234"/>
        <end position="360"/>
    </location>
</feature>
<evidence type="ECO:0000313" key="3">
    <source>
        <dbReference type="Proteomes" id="UP000515160"/>
    </source>
</evidence>
<feature type="transmembrane region" description="Helical" evidence="2">
    <location>
        <begin position="45"/>
        <end position="63"/>
    </location>
</feature>
<accession>A0A9C6TBQ4</accession>
<dbReference type="RefSeq" id="XP_051863093.1">
    <property type="nucleotide sequence ID" value="XM_052007133.1"/>
</dbReference>
<organism evidence="3 4">
    <name type="scientific">Drosophila albomicans</name>
    <name type="common">Fruit fly</name>
    <dbReference type="NCBI Taxonomy" id="7291"/>
    <lineage>
        <taxon>Eukaryota</taxon>
        <taxon>Metazoa</taxon>
        <taxon>Ecdysozoa</taxon>
        <taxon>Arthropoda</taxon>
        <taxon>Hexapoda</taxon>
        <taxon>Insecta</taxon>
        <taxon>Pterygota</taxon>
        <taxon>Neoptera</taxon>
        <taxon>Endopterygota</taxon>
        <taxon>Diptera</taxon>
        <taxon>Brachycera</taxon>
        <taxon>Muscomorpha</taxon>
        <taxon>Ephydroidea</taxon>
        <taxon>Drosophilidae</taxon>
        <taxon>Drosophila</taxon>
    </lineage>
</organism>
<proteinExistence type="predicted"/>
<evidence type="ECO:0000256" key="1">
    <source>
        <dbReference type="SAM" id="MobiDB-lite"/>
    </source>
</evidence>
<dbReference type="GeneID" id="117573894"/>